<evidence type="ECO:0000313" key="2">
    <source>
        <dbReference type="EMBL" id="VDY72653.1"/>
    </source>
</evidence>
<dbReference type="Proteomes" id="UP000266918">
    <property type="component" value="Chromosome"/>
</dbReference>
<keyword evidence="1" id="KW-1133">Transmembrane helix</keyword>
<evidence type="ECO:0000256" key="1">
    <source>
        <dbReference type="SAM" id="Phobius"/>
    </source>
</evidence>
<keyword evidence="1" id="KW-0812">Transmembrane</keyword>
<dbReference type="AlphaFoldDB" id="A0AAJ5NQ06"/>
<name>A0AAJ5NQ06_STRSA</name>
<reference evidence="2 3" key="1">
    <citation type="submission" date="2018-12" db="EMBL/GenBank/DDBJ databases">
        <authorList>
            <consortium name="Pathogen Informatics"/>
        </authorList>
    </citation>
    <scope>NUCLEOTIDE SEQUENCE [LARGE SCALE GENOMIC DNA]</scope>
    <source>
        <strain evidence="3">NCTC 10904</strain>
    </source>
</reference>
<feature type="transmembrane region" description="Helical" evidence="1">
    <location>
        <begin position="41"/>
        <end position="63"/>
    </location>
</feature>
<feature type="transmembrane region" description="Helical" evidence="1">
    <location>
        <begin position="70"/>
        <end position="94"/>
    </location>
</feature>
<sequence>MKQSLTNLIFFMLYAIPTYTVIYLFFLPQIASSMSVEYENIVLSVIIILIALFTWLAILPALICRTGSKLIIFLLCFLLSPTLLGWILLMIWAVSSNNNADRHEDIMDILQSRNY</sequence>
<feature type="transmembrane region" description="Helical" evidence="1">
    <location>
        <begin position="7"/>
        <end position="26"/>
    </location>
</feature>
<accession>A0AAJ5NQ06</accession>
<organism evidence="2 3">
    <name type="scientific">Streptococcus sanguinis</name>
    <dbReference type="NCBI Taxonomy" id="1305"/>
    <lineage>
        <taxon>Bacteria</taxon>
        <taxon>Bacillati</taxon>
        <taxon>Bacillota</taxon>
        <taxon>Bacilli</taxon>
        <taxon>Lactobacillales</taxon>
        <taxon>Streptococcaceae</taxon>
        <taxon>Streptococcus</taxon>
    </lineage>
</organism>
<keyword evidence="1" id="KW-0472">Membrane</keyword>
<dbReference type="RefSeq" id="WP_126435918.1">
    <property type="nucleotide sequence ID" value="NZ_LR134002.1"/>
</dbReference>
<proteinExistence type="predicted"/>
<evidence type="ECO:0000313" key="3">
    <source>
        <dbReference type="Proteomes" id="UP000266918"/>
    </source>
</evidence>
<protein>
    <submittedName>
        <fullName evidence="2">Membrane protein</fullName>
    </submittedName>
</protein>
<gene>
    <name evidence="2" type="ORF">NCTC10904_01938</name>
</gene>
<dbReference type="EMBL" id="LR134002">
    <property type="protein sequence ID" value="VDY72653.1"/>
    <property type="molecule type" value="Genomic_DNA"/>
</dbReference>